<dbReference type="InterPro" id="IPR029058">
    <property type="entry name" value="AB_hydrolase_fold"/>
</dbReference>
<dbReference type="RefSeq" id="WP_161820373.1">
    <property type="nucleotide sequence ID" value="NZ_JAACJS010000015.1"/>
</dbReference>
<name>A0ABX0A4L5_9BACT</name>
<accession>A0ABX0A4L5</accession>
<comment type="similarity">
    <text evidence="1">Belongs to the AB hydrolase superfamily. AB hydrolase 4 family.</text>
</comment>
<dbReference type="PANTHER" id="PTHR10794">
    <property type="entry name" value="ABHYDROLASE DOMAIN-CONTAINING PROTEIN"/>
    <property type="match status" value="1"/>
</dbReference>
<comment type="caution">
    <text evidence="3">The sequence shown here is derived from an EMBL/GenBank/DDBJ whole genome shotgun (WGS) entry which is preliminary data.</text>
</comment>
<dbReference type="Gene3D" id="3.40.50.1820">
    <property type="entry name" value="alpha/beta hydrolase"/>
    <property type="match status" value="1"/>
</dbReference>
<keyword evidence="4" id="KW-1185">Reference proteome</keyword>
<dbReference type="InterPro" id="IPR012020">
    <property type="entry name" value="ABHD4"/>
</dbReference>
<dbReference type="SUPFAM" id="SSF53474">
    <property type="entry name" value="alpha/beta-Hydrolases"/>
    <property type="match status" value="1"/>
</dbReference>
<keyword evidence="3" id="KW-0378">Hydrolase</keyword>
<dbReference type="InterPro" id="IPR000073">
    <property type="entry name" value="AB_hydrolase_1"/>
</dbReference>
<feature type="domain" description="AB hydrolase-1" evidence="2">
    <location>
        <begin position="63"/>
        <end position="301"/>
    </location>
</feature>
<evidence type="ECO:0000313" key="4">
    <source>
        <dbReference type="Proteomes" id="UP000753802"/>
    </source>
</evidence>
<dbReference type="PANTHER" id="PTHR10794:SF94">
    <property type="entry name" value="ESTERASE YHET-RELATED"/>
    <property type="match status" value="1"/>
</dbReference>
<dbReference type="PIRSF" id="PIRSF005211">
    <property type="entry name" value="Ab_hydro_YheT"/>
    <property type="match status" value="1"/>
</dbReference>
<sequence length="323" mass="36647">MPVLPKPFFKPPFWQFNGHLQTIVPSLFRKVRFDYHQRERLELPDGDFVDLDWHFTSPQRKKLVIITHGLEGDSRRHYVLGMAKAFAQQGYDALGWNCRSCSGELNRLLRFYHHGDAGDLRCVIGHAIENKGYEEIVLVGFSMGGSLSLRAVAEFPEDVPAQVKKVVAFSVPCDLKTSVDTLSQPNNKLYNKRFLKKLGEKIRAKEKIFPGQISSEGYTGITHFHAFDDRYTAPLHGFKNATDFYERASVKPFLKNIRIPTLIVQALNDTFLSGDSLCYEEARQNPNLFLETPDVGGHCGFVIAGSEFSWADKRALAFVERGM</sequence>
<reference evidence="3 4" key="1">
    <citation type="submission" date="2020-01" db="EMBL/GenBank/DDBJ databases">
        <title>Genome analysis.</title>
        <authorList>
            <person name="Wu S."/>
            <person name="Wang G."/>
        </authorList>
    </citation>
    <scope>NUCLEOTIDE SEQUENCE [LARGE SCALE GENOMIC DNA]</scope>
    <source>
        <strain evidence="3 4">SYL130</strain>
    </source>
</reference>
<dbReference type="EMBL" id="JAACJS010000015">
    <property type="protein sequence ID" value="NCI52116.1"/>
    <property type="molecule type" value="Genomic_DNA"/>
</dbReference>
<evidence type="ECO:0000259" key="2">
    <source>
        <dbReference type="Pfam" id="PF00561"/>
    </source>
</evidence>
<evidence type="ECO:0000313" key="3">
    <source>
        <dbReference type="EMBL" id="NCI52116.1"/>
    </source>
</evidence>
<gene>
    <name evidence="3" type="ORF">GWC95_19485</name>
</gene>
<evidence type="ECO:0000256" key="1">
    <source>
        <dbReference type="ARBA" id="ARBA00010884"/>
    </source>
</evidence>
<dbReference type="Proteomes" id="UP000753802">
    <property type="component" value="Unassembled WGS sequence"/>
</dbReference>
<proteinExistence type="inferred from homology"/>
<dbReference type="GO" id="GO:0016787">
    <property type="term" value="F:hydrolase activity"/>
    <property type="evidence" value="ECO:0007669"/>
    <property type="project" value="UniProtKB-KW"/>
</dbReference>
<protein>
    <submittedName>
        <fullName evidence="3">Alpha/beta fold hydrolase</fullName>
    </submittedName>
</protein>
<dbReference type="Pfam" id="PF00561">
    <property type="entry name" value="Abhydrolase_1"/>
    <property type="match status" value="1"/>
</dbReference>
<dbReference type="InterPro" id="IPR050960">
    <property type="entry name" value="AB_hydrolase_4_sf"/>
</dbReference>
<organism evidence="3 4">
    <name type="scientific">Sediminibacterium roseum</name>
    <dbReference type="NCBI Taxonomy" id="1978412"/>
    <lineage>
        <taxon>Bacteria</taxon>
        <taxon>Pseudomonadati</taxon>
        <taxon>Bacteroidota</taxon>
        <taxon>Chitinophagia</taxon>
        <taxon>Chitinophagales</taxon>
        <taxon>Chitinophagaceae</taxon>
        <taxon>Sediminibacterium</taxon>
    </lineage>
</organism>